<dbReference type="NCBIfam" id="TIGR00277">
    <property type="entry name" value="HDIG"/>
    <property type="match status" value="1"/>
</dbReference>
<dbReference type="SUPFAM" id="SSF52172">
    <property type="entry name" value="CheY-like"/>
    <property type="match status" value="1"/>
</dbReference>
<dbReference type="PANTHER" id="PTHR45228">
    <property type="entry name" value="CYCLIC DI-GMP PHOSPHODIESTERASE TM_0186-RELATED"/>
    <property type="match status" value="1"/>
</dbReference>
<dbReference type="SMART" id="SM00448">
    <property type="entry name" value="REC"/>
    <property type="match status" value="1"/>
</dbReference>
<dbReference type="InterPro" id="IPR052020">
    <property type="entry name" value="Cyclic_di-GMP/3'3'-cGAMP_PDE"/>
</dbReference>
<accession>A0A7C2NBW4</accession>
<organism evidence="4">
    <name type="scientific">Thermoanaerobaculum aquaticum</name>
    <dbReference type="NCBI Taxonomy" id="1312852"/>
    <lineage>
        <taxon>Bacteria</taxon>
        <taxon>Pseudomonadati</taxon>
        <taxon>Acidobacteriota</taxon>
        <taxon>Thermoanaerobaculia</taxon>
        <taxon>Thermoanaerobaculales</taxon>
        <taxon>Thermoanaerobaculaceae</taxon>
        <taxon>Thermoanaerobaculum</taxon>
    </lineage>
</organism>
<keyword evidence="1" id="KW-0597">Phosphoprotein</keyword>
<dbReference type="InterPro" id="IPR011006">
    <property type="entry name" value="CheY-like_superfamily"/>
</dbReference>
<dbReference type="Gene3D" id="3.40.50.2300">
    <property type="match status" value="1"/>
</dbReference>
<dbReference type="InterPro" id="IPR003607">
    <property type="entry name" value="HD/PDEase_dom"/>
</dbReference>
<feature type="domain" description="Response regulatory" evidence="2">
    <location>
        <begin position="6"/>
        <end position="122"/>
    </location>
</feature>
<dbReference type="PROSITE" id="PS51832">
    <property type="entry name" value="HD_GYP"/>
    <property type="match status" value="1"/>
</dbReference>
<dbReference type="Gene3D" id="1.10.3210.10">
    <property type="entry name" value="Hypothetical protein af1432"/>
    <property type="match status" value="1"/>
</dbReference>
<dbReference type="AlphaFoldDB" id="A0A7C2NBW4"/>
<feature type="domain" description="HD-GYP" evidence="3">
    <location>
        <begin position="130"/>
        <end position="326"/>
    </location>
</feature>
<dbReference type="PROSITE" id="PS50110">
    <property type="entry name" value="RESPONSE_REGULATORY"/>
    <property type="match status" value="1"/>
</dbReference>
<feature type="modified residue" description="4-aspartylphosphate" evidence="1">
    <location>
        <position position="55"/>
    </location>
</feature>
<proteinExistence type="predicted"/>
<dbReference type="GO" id="GO:0000160">
    <property type="term" value="P:phosphorelay signal transduction system"/>
    <property type="evidence" value="ECO:0007669"/>
    <property type="project" value="InterPro"/>
</dbReference>
<dbReference type="InterPro" id="IPR006675">
    <property type="entry name" value="HDIG_dom"/>
</dbReference>
<reference evidence="4" key="1">
    <citation type="journal article" date="2020" name="mSystems">
        <title>Genome- and Community-Level Interaction Insights into Carbon Utilization and Element Cycling Functions of Hydrothermarchaeota in Hydrothermal Sediment.</title>
        <authorList>
            <person name="Zhou Z."/>
            <person name="Liu Y."/>
            <person name="Xu W."/>
            <person name="Pan J."/>
            <person name="Luo Z.H."/>
            <person name="Li M."/>
        </authorList>
    </citation>
    <scope>NUCLEOTIDE SEQUENCE [LARGE SCALE GENOMIC DNA]</scope>
    <source>
        <strain evidence="4">SpSt-299</strain>
    </source>
</reference>
<dbReference type="InterPro" id="IPR037522">
    <property type="entry name" value="HD_GYP_dom"/>
</dbReference>
<evidence type="ECO:0000259" key="2">
    <source>
        <dbReference type="PROSITE" id="PS50110"/>
    </source>
</evidence>
<dbReference type="PANTHER" id="PTHR45228:SF1">
    <property type="entry name" value="CYCLIC DI-GMP PHOSPHODIESTERASE TM_0186"/>
    <property type="match status" value="1"/>
</dbReference>
<evidence type="ECO:0000259" key="3">
    <source>
        <dbReference type="PROSITE" id="PS51832"/>
    </source>
</evidence>
<evidence type="ECO:0000256" key="1">
    <source>
        <dbReference type="PROSITE-ProRule" id="PRU00169"/>
    </source>
</evidence>
<dbReference type="CDD" id="cd00077">
    <property type="entry name" value="HDc"/>
    <property type="match status" value="1"/>
</dbReference>
<protein>
    <submittedName>
        <fullName evidence="4">Response regulator</fullName>
    </submittedName>
</protein>
<dbReference type="SUPFAM" id="SSF109604">
    <property type="entry name" value="HD-domain/PDEase-like"/>
    <property type="match status" value="1"/>
</dbReference>
<dbReference type="CDD" id="cd17538">
    <property type="entry name" value="REC_D1_PleD-like"/>
    <property type="match status" value="1"/>
</dbReference>
<gene>
    <name evidence="4" type="ORF">ENQ31_02645</name>
</gene>
<dbReference type="InterPro" id="IPR001789">
    <property type="entry name" value="Sig_transdc_resp-reg_receiver"/>
</dbReference>
<sequence length="333" mass="37102">MAKSGRVLVVDDQPANTEALAQALGSLGYEVWQALDGPTALLLAKERLPDVILLDLLMPGMDGFEVCQKLKEEPETRLLPVVVLTGLDSREARLKALEAGATDFLAKPFDLVELEVRVRNLVHYRRLIQDLDDAERMLFAVARAVEARDEGTGEHCDRLSHLAVWLGQKLGLNEDDLKALRRAGYLHDIGKIGIPDAILHKPGPLTPEEWKIMRSHVDIGVGICAPLRTLQPVLPIIRHHHERRDGSGYPDGLKGDEIPFLARVFQVVDVFDALTSSRPYRKALPPQEAVRILREETARGYWDPHIVEVFARSLEEAGYQVPTLALGGNRKVE</sequence>
<dbReference type="EMBL" id="DSMR01000189">
    <property type="protein sequence ID" value="HET47047.1"/>
    <property type="molecule type" value="Genomic_DNA"/>
</dbReference>
<comment type="caution">
    <text evidence="4">The sequence shown here is derived from an EMBL/GenBank/DDBJ whole genome shotgun (WGS) entry which is preliminary data.</text>
</comment>
<dbReference type="SMART" id="SM00471">
    <property type="entry name" value="HDc"/>
    <property type="match status" value="1"/>
</dbReference>
<name>A0A7C2NBW4_9BACT</name>
<dbReference type="Pfam" id="PF13487">
    <property type="entry name" value="HD_5"/>
    <property type="match status" value="1"/>
</dbReference>
<evidence type="ECO:0000313" key="4">
    <source>
        <dbReference type="EMBL" id="HET47047.1"/>
    </source>
</evidence>
<dbReference type="Pfam" id="PF00072">
    <property type="entry name" value="Response_reg"/>
    <property type="match status" value="1"/>
</dbReference>